<comment type="caution">
    <text evidence="1">The sequence shown here is derived from an EMBL/GenBank/DDBJ whole genome shotgun (WGS) entry which is preliminary data.</text>
</comment>
<keyword evidence="2" id="KW-1185">Reference proteome</keyword>
<dbReference type="RefSeq" id="WP_044631497.1">
    <property type="nucleotide sequence ID" value="NZ_JTDW01000002.1"/>
</dbReference>
<name>A0A0D7WDA7_9FLAO</name>
<reference evidence="1 2" key="1">
    <citation type="submission" date="2014-11" db="EMBL/GenBank/DDBJ databases">
        <title>Tamlana sedimentorum sp. nov., isolated from shallow sand sediments of the Sea of Japan.</title>
        <authorList>
            <person name="Romanenko L.A."/>
        </authorList>
    </citation>
    <scope>NUCLEOTIDE SEQUENCE [LARGE SCALE GENOMIC DNA]</scope>
    <source>
        <strain evidence="1 2">JCM 19808</strain>
    </source>
</reference>
<dbReference type="EMBL" id="JTDW01000002">
    <property type="protein sequence ID" value="KJD36683.1"/>
    <property type="molecule type" value="Genomic_DNA"/>
</dbReference>
<protein>
    <submittedName>
        <fullName evidence="1">Uncharacterized protein</fullName>
    </submittedName>
</protein>
<dbReference type="STRING" id="1435349.PW52_03305"/>
<proteinExistence type="predicted"/>
<sequence>MEVKFDLVRIGKFRKDRFSEKIIEENADSLRTNIKSFLKNETCSHRDNTVHMTIVIPAKGYNVKMVLQDIRDFKIRKQLRERFPNFIYKGNQSTLLENLSNRIWRT</sequence>
<dbReference type="OrthoDB" id="1450774at2"/>
<evidence type="ECO:0000313" key="1">
    <source>
        <dbReference type="EMBL" id="KJD36683.1"/>
    </source>
</evidence>
<evidence type="ECO:0000313" key="2">
    <source>
        <dbReference type="Proteomes" id="UP000032578"/>
    </source>
</evidence>
<accession>A0A0D7WDA7</accession>
<dbReference type="AlphaFoldDB" id="A0A0D7WDA7"/>
<gene>
    <name evidence="1" type="ORF">PW52_03305</name>
</gene>
<dbReference type="Proteomes" id="UP000032578">
    <property type="component" value="Unassembled WGS sequence"/>
</dbReference>
<organism evidence="1 2">
    <name type="scientific">Neotamlana sedimentorum</name>
    <dbReference type="NCBI Taxonomy" id="1435349"/>
    <lineage>
        <taxon>Bacteria</taxon>
        <taxon>Pseudomonadati</taxon>
        <taxon>Bacteroidota</taxon>
        <taxon>Flavobacteriia</taxon>
        <taxon>Flavobacteriales</taxon>
        <taxon>Flavobacteriaceae</taxon>
        <taxon>Neotamlana</taxon>
    </lineage>
</organism>
<dbReference type="PATRIC" id="fig|1435349.4.peg.1364"/>